<feature type="transmembrane region" description="Helical" evidence="6">
    <location>
        <begin position="120"/>
        <end position="140"/>
    </location>
</feature>
<dbReference type="OrthoDB" id="284133at2"/>
<accession>D2R946</accession>
<reference evidence="8 9" key="1">
    <citation type="journal article" date="2009" name="Stand. Genomic Sci.">
        <title>Complete genome sequence of Pirellula staleyi type strain (ATCC 27377).</title>
        <authorList>
            <person name="Clum A."/>
            <person name="Tindall B.J."/>
            <person name="Sikorski J."/>
            <person name="Ivanova N."/>
            <person name="Mavrommatis K."/>
            <person name="Lucas S."/>
            <person name="Glavina del Rio T."/>
            <person name="Nolan M."/>
            <person name="Chen F."/>
            <person name="Tice H."/>
            <person name="Pitluck S."/>
            <person name="Cheng J.F."/>
            <person name="Chertkov O."/>
            <person name="Brettin T."/>
            <person name="Han C."/>
            <person name="Detter J.C."/>
            <person name="Kuske C."/>
            <person name="Bruce D."/>
            <person name="Goodwin L."/>
            <person name="Ovchinikova G."/>
            <person name="Pati A."/>
            <person name="Mikhailova N."/>
            <person name="Chen A."/>
            <person name="Palaniappan K."/>
            <person name="Land M."/>
            <person name="Hauser L."/>
            <person name="Chang Y.J."/>
            <person name="Jeffries C.D."/>
            <person name="Chain P."/>
            <person name="Rohde M."/>
            <person name="Goker M."/>
            <person name="Bristow J."/>
            <person name="Eisen J.A."/>
            <person name="Markowitz V."/>
            <person name="Hugenholtz P."/>
            <person name="Kyrpides N.C."/>
            <person name="Klenk H.P."/>
            <person name="Lapidus A."/>
        </authorList>
    </citation>
    <scope>NUCLEOTIDE SEQUENCE [LARGE SCALE GENOMIC DNA]</scope>
    <source>
        <strain evidence="9">ATCC 27377 / DSM 6068 / ICPB 4128</strain>
    </source>
</reference>
<dbReference type="STRING" id="530564.Psta_1195"/>
<evidence type="ECO:0000256" key="5">
    <source>
        <dbReference type="ARBA" id="ARBA00023136"/>
    </source>
</evidence>
<name>D2R946_PIRSD</name>
<dbReference type="PANTHER" id="PTHR36506">
    <property type="entry name" value="PREFLAGELLIN PEPTIDASE"/>
    <property type="match status" value="1"/>
</dbReference>
<dbReference type="EMBL" id="CP001848">
    <property type="protein sequence ID" value="ADB15873.1"/>
    <property type="molecule type" value="Genomic_DNA"/>
</dbReference>
<dbReference type="Gene3D" id="1.20.120.1220">
    <property type="match status" value="1"/>
</dbReference>
<keyword evidence="3 6" id="KW-0812">Transmembrane</keyword>
<evidence type="ECO:0000256" key="2">
    <source>
        <dbReference type="ARBA" id="ARBA00022475"/>
    </source>
</evidence>
<evidence type="ECO:0000256" key="1">
    <source>
        <dbReference type="ARBA" id="ARBA00004651"/>
    </source>
</evidence>
<dbReference type="Pfam" id="PF01478">
    <property type="entry name" value="Peptidase_A24"/>
    <property type="match status" value="1"/>
</dbReference>
<dbReference type="GO" id="GO:0005886">
    <property type="term" value="C:plasma membrane"/>
    <property type="evidence" value="ECO:0007669"/>
    <property type="project" value="UniProtKB-SubCell"/>
</dbReference>
<sequence precursor="true">MAALFVVVPLLLVALATWHDLRTREVPDWISYALGLWGIVCIACGLGNNSWSGVFLGGLLAFAITFPFCWLGGLGGADVRLMVGLGMIFGPSVLLLLAILTALLGGMLALVAVARGQKDYAYCPAILGALVLVLTLSMVLHGRIA</sequence>
<feature type="transmembrane region" description="Helical" evidence="6">
    <location>
        <begin position="93"/>
        <end position="113"/>
    </location>
</feature>
<keyword evidence="9" id="KW-1185">Reference proteome</keyword>
<gene>
    <name evidence="8" type="ordered locus">Psta_1195</name>
</gene>
<keyword evidence="2" id="KW-1003">Cell membrane</keyword>
<dbReference type="PANTHER" id="PTHR36506:SF1">
    <property type="entry name" value="PREFLAGELLIN PEPTIDASE"/>
    <property type="match status" value="1"/>
</dbReference>
<proteinExistence type="predicted"/>
<dbReference type="Proteomes" id="UP000001887">
    <property type="component" value="Chromosome"/>
</dbReference>
<keyword evidence="5 6" id="KW-0472">Membrane</keyword>
<evidence type="ECO:0000256" key="6">
    <source>
        <dbReference type="SAM" id="Phobius"/>
    </source>
</evidence>
<organism evidence="8 9">
    <name type="scientific">Pirellula staleyi (strain ATCC 27377 / DSM 6068 / ICPB 4128)</name>
    <name type="common">Pirella staleyi</name>
    <dbReference type="NCBI Taxonomy" id="530564"/>
    <lineage>
        <taxon>Bacteria</taxon>
        <taxon>Pseudomonadati</taxon>
        <taxon>Planctomycetota</taxon>
        <taxon>Planctomycetia</taxon>
        <taxon>Pirellulales</taxon>
        <taxon>Pirellulaceae</taxon>
        <taxon>Pirellula</taxon>
    </lineage>
</organism>
<evidence type="ECO:0000256" key="4">
    <source>
        <dbReference type="ARBA" id="ARBA00022989"/>
    </source>
</evidence>
<protein>
    <submittedName>
        <fullName evidence="8">Peptidase A24A prepilin type IV</fullName>
    </submittedName>
</protein>
<dbReference type="GO" id="GO:0004190">
    <property type="term" value="F:aspartic-type endopeptidase activity"/>
    <property type="evidence" value="ECO:0007669"/>
    <property type="project" value="InterPro"/>
</dbReference>
<dbReference type="HOGENOM" id="CLU_1823816_0_0_0"/>
<comment type="subcellular location">
    <subcellularLocation>
        <location evidence="1">Cell membrane</location>
        <topology evidence="1">Multi-pass membrane protein</topology>
    </subcellularLocation>
</comment>
<evidence type="ECO:0000313" key="9">
    <source>
        <dbReference type="Proteomes" id="UP000001887"/>
    </source>
</evidence>
<dbReference type="AlphaFoldDB" id="D2R946"/>
<evidence type="ECO:0000313" key="8">
    <source>
        <dbReference type="EMBL" id="ADB15873.1"/>
    </source>
</evidence>
<feature type="transmembrane region" description="Helical" evidence="6">
    <location>
        <begin position="53"/>
        <end position="73"/>
    </location>
</feature>
<keyword evidence="4 6" id="KW-1133">Transmembrane helix</keyword>
<dbReference type="KEGG" id="psl:Psta_1195"/>
<dbReference type="InterPro" id="IPR052218">
    <property type="entry name" value="Preflagellin_Peptidase"/>
</dbReference>
<evidence type="ECO:0000256" key="3">
    <source>
        <dbReference type="ARBA" id="ARBA00022692"/>
    </source>
</evidence>
<evidence type="ECO:0000259" key="7">
    <source>
        <dbReference type="Pfam" id="PF01478"/>
    </source>
</evidence>
<dbReference type="InterPro" id="IPR000045">
    <property type="entry name" value="Prepilin_IV_endopep_pep"/>
</dbReference>
<feature type="transmembrane region" description="Helical" evidence="6">
    <location>
        <begin position="26"/>
        <end position="46"/>
    </location>
</feature>
<dbReference type="eggNOG" id="COG1989">
    <property type="taxonomic scope" value="Bacteria"/>
</dbReference>
<feature type="domain" description="Prepilin type IV endopeptidase peptidase" evidence="7">
    <location>
        <begin position="10"/>
        <end position="110"/>
    </location>
</feature>